<dbReference type="PRINTS" id="PR01607">
    <property type="entry name" value="APYRASEFAMLY"/>
</dbReference>
<dbReference type="InterPro" id="IPR004843">
    <property type="entry name" value="Calcineurin-like_PHP"/>
</dbReference>
<feature type="domain" description="Calcineurin-like phosphoesterase" evidence="3">
    <location>
        <begin position="132"/>
        <end position="374"/>
    </location>
</feature>
<evidence type="ECO:0000313" key="6">
    <source>
        <dbReference type="Proteomes" id="UP000215452"/>
    </source>
</evidence>
<dbReference type="PROSITE" id="PS00786">
    <property type="entry name" value="5_NUCLEOTIDASE_2"/>
    <property type="match status" value="1"/>
</dbReference>
<dbReference type="Pfam" id="PF02872">
    <property type="entry name" value="5_nucleotid_C"/>
    <property type="match status" value="1"/>
</dbReference>
<dbReference type="GO" id="GO:0000166">
    <property type="term" value="F:nucleotide binding"/>
    <property type="evidence" value="ECO:0007669"/>
    <property type="project" value="UniProtKB-KW"/>
</dbReference>
<dbReference type="EMBL" id="CP022714">
    <property type="protein sequence ID" value="ASU14018.1"/>
    <property type="molecule type" value="Genomic_DNA"/>
</dbReference>
<dbReference type="PANTHER" id="PTHR11575:SF24">
    <property type="entry name" value="5'-NUCLEOTIDASE"/>
    <property type="match status" value="1"/>
</dbReference>
<feature type="chain" id="PRO_5011834628" evidence="2">
    <location>
        <begin position="26"/>
        <end position="714"/>
    </location>
</feature>
<keyword evidence="2" id="KW-0378">Hydrolase</keyword>
<dbReference type="Pfam" id="PF00149">
    <property type="entry name" value="Metallophos"/>
    <property type="match status" value="1"/>
</dbReference>
<dbReference type="InterPro" id="IPR006179">
    <property type="entry name" value="5_nucleotidase/apyrase"/>
</dbReference>
<keyword evidence="1 2" id="KW-0732">Signal</keyword>
<dbReference type="PANTHER" id="PTHR11575">
    <property type="entry name" value="5'-NUCLEOTIDASE-RELATED"/>
    <property type="match status" value="1"/>
</dbReference>
<dbReference type="SUPFAM" id="SSF56300">
    <property type="entry name" value="Metallo-dependent phosphatases"/>
    <property type="match status" value="1"/>
</dbReference>
<dbReference type="InterPro" id="IPR029052">
    <property type="entry name" value="Metallo-depent_PP-like"/>
</dbReference>
<dbReference type="InterPro" id="IPR006146">
    <property type="entry name" value="5'-Nucleotdase_CS"/>
</dbReference>
<dbReference type="InterPro" id="IPR036907">
    <property type="entry name" value="5'-Nucleotdase_C_sf"/>
</dbReference>
<dbReference type="GO" id="GO:0016788">
    <property type="term" value="F:hydrolase activity, acting on ester bonds"/>
    <property type="evidence" value="ECO:0007669"/>
    <property type="project" value="InterPro"/>
</dbReference>
<dbReference type="AlphaFoldDB" id="A0A223M8Y5"/>
<feature type="signal peptide" evidence="2">
    <location>
        <begin position="1"/>
        <end position="25"/>
    </location>
</feature>
<evidence type="ECO:0000259" key="4">
    <source>
        <dbReference type="Pfam" id="PF02872"/>
    </source>
</evidence>
<dbReference type="GO" id="GO:0046872">
    <property type="term" value="F:metal ion binding"/>
    <property type="evidence" value="ECO:0007669"/>
    <property type="project" value="InterPro"/>
</dbReference>
<feature type="domain" description="5'-Nucleotidase C-terminal" evidence="4">
    <location>
        <begin position="477"/>
        <end position="642"/>
    </location>
</feature>
<sequence>MKKKLLLPFCTIATFITGIPLIVSAACSENTTQIAKNTQKITENSAQVKENSEKIREEYFSVVEKYSDTLNDFQAKIDKIRKTNPKSDTDEIAIIISEAQAKINPLIDQANYLFKKLHELEKKENSKLKTVKIFHTNDEHGRLEYDDNKHNNYSGMDKTGQYLKKFNKDLLLSAGDLIQGLPLSDTDKGKTIAKIAKYIGYDSVAIGNHEFDYGIRHILDLAAEGNKDEFSRKMPFISANVYWRQPSEEELKNLESTDERAIKPAEFKQGKRVFQPYIIKELENGLKVAVIGLTTPDTKITSHPKNSFWVEFTDPVPETQKVIKEIQEKDPSISFIIATTHLGVGRTEHKWTSDYLAEQTGNGLDLVIDGHSHTKIEIHKPKEDKKVWVTQTEAYAKWLGDIDLVFDTETGEIVKIVQSLRDINQINIVTRDLSEHYIKKLHKVYDVENDVKVFNSPGVFEHVQSIEINKTPYWIGRVKPTSLGIMTADAIAWEYAKISKEQVQSTKNEIATLDNSLGLINGGSLRTDLKGGEIKRGDVLGVSPFGNRIVTIKLKGDTLKKTLEYGLSMGKQGAFAQLSSNISYKVKVEKGNDPKTKIESWVWKPDTTSFKINNKPIDDNKFYYLSTNDYLSAGGDGYQMLNLGKNRDIEKVYEGVQYIDSLIKYGQYLEKLTKDSSQKDLFAHTFQEYLSSDFTKNQQVDIPQEALTKSQSQS</sequence>
<dbReference type="Gene3D" id="3.90.780.10">
    <property type="entry name" value="5'-Nucleotidase, C-terminal domain"/>
    <property type="match status" value="1"/>
</dbReference>
<organism evidence="5 6">
    <name type="scientific">Mesomycoplasma hyopneumoniae</name>
    <name type="common">Mycoplasma hyopneumoniae</name>
    <dbReference type="NCBI Taxonomy" id="2099"/>
    <lineage>
        <taxon>Bacteria</taxon>
        <taxon>Bacillati</taxon>
        <taxon>Mycoplasmatota</taxon>
        <taxon>Mycoplasmoidales</taxon>
        <taxon>Metamycoplasmataceae</taxon>
        <taxon>Mesomycoplasma</taxon>
    </lineage>
</organism>
<evidence type="ECO:0000256" key="1">
    <source>
        <dbReference type="ARBA" id="ARBA00022729"/>
    </source>
</evidence>
<dbReference type="PROSITE" id="PS51257">
    <property type="entry name" value="PROKAR_LIPOPROTEIN"/>
    <property type="match status" value="1"/>
</dbReference>
<reference evidence="5 6" key="1">
    <citation type="submission" date="2017-08" db="EMBL/GenBank/DDBJ databases">
        <title>The complete genome sequence of a Mycoplasma hyopneumoniae isolate in Korea.</title>
        <authorList>
            <person name="Han J."/>
            <person name="Lee N."/>
        </authorList>
    </citation>
    <scope>NUCLEOTIDE SEQUENCE [LARGE SCALE GENOMIC DNA]</scope>
    <source>
        <strain evidence="5 6">KM014</strain>
    </source>
</reference>
<proteinExistence type="inferred from homology"/>
<comment type="similarity">
    <text evidence="2">Belongs to the 5'-nucleotidase family.</text>
</comment>
<name>A0A223M8Y5_MESHO</name>
<keyword evidence="2" id="KW-0547">Nucleotide-binding</keyword>
<dbReference type="Gene3D" id="3.60.21.10">
    <property type="match status" value="1"/>
</dbReference>
<evidence type="ECO:0000259" key="3">
    <source>
        <dbReference type="Pfam" id="PF00149"/>
    </source>
</evidence>
<dbReference type="SUPFAM" id="SSF55816">
    <property type="entry name" value="5'-nucleotidase (syn. UDP-sugar hydrolase), C-terminal domain"/>
    <property type="match status" value="1"/>
</dbReference>
<protein>
    <submittedName>
        <fullName evidence="5">Trifunctional nucleotide phosphoesterase protein YfkN</fullName>
    </submittedName>
</protein>
<evidence type="ECO:0000256" key="2">
    <source>
        <dbReference type="RuleBase" id="RU362119"/>
    </source>
</evidence>
<dbReference type="GO" id="GO:0030288">
    <property type="term" value="C:outer membrane-bounded periplasmic space"/>
    <property type="evidence" value="ECO:0007669"/>
    <property type="project" value="TreeGrafter"/>
</dbReference>
<dbReference type="InterPro" id="IPR008334">
    <property type="entry name" value="5'-Nucleotdase_C"/>
</dbReference>
<evidence type="ECO:0000313" key="5">
    <source>
        <dbReference type="EMBL" id="ASU14018.1"/>
    </source>
</evidence>
<dbReference type="Proteomes" id="UP000215452">
    <property type="component" value="Chromosome"/>
</dbReference>
<gene>
    <name evidence="5" type="primary">yfkN</name>
    <name evidence="5" type="ORF">CIB43_00103</name>
</gene>
<accession>A0A223M8Y5</accession>
<dbReference type="GO" id="GO:0009166">
    <property type="term" value="P:nucleotide catabolic process"/>
    <property type="evidence" value="ECO:0007669"/>
    <property type="project" value="InterPro"/>
</dbReference>
<dbReference type="CDD" id="cd00845">
    <property type="entry name" value="MPP_UshA_N_like"/>
    <property type="match status" value="1"/>
</dbReference>